<evidence type="ECO:0000313" key="2">
    <source>
        <dbReference type="EMBL" id="KDR24548.1"/>
    </source>
</evidence>
<dbReference type="InterPro" id="IPR037445">
    <property type="entry name" value="MAGE"/>
</dbReference>
<keyword evidence="3" id="KW-1185">Reference proteome</keyword>
<feature type="domain" description="MAGE" evidence="1">
    <location>
        <begin position="16"/>
        <end position="220"/>
    </location>
</feature>
<dbReference type="Pfam" id="PF01454">
    <property type="entry name" value="MAGE"/>
    <property type="match status" value="1"/>
</dbReference>
<dbReference type="Proteomes" id="UP000027135">
    <property type="component" value="Unassembled WGS sequence"/>
</dbReference>
<sequence length="232" mass="27193">MASKSAQEGHLSSQEEENLINDTVRYILSHDNTKYAIKRQDIVKDVLKTYGGSSKYIIDGATRVLKEIFGMKLVAVEQNSNVKHYMLINNEKFSTDARYMKWPKEVESQQVLLMLTLSLIFMKGGVESEEDMLSFLSNLGIMSKNRSHEYFGDVWKLLTGEFVRQMYLEHVRIPELDPPKFEFRWGRRAEEEVSRRSLLEFVSLVYGTDPKNWTTQYQEVLQTEKNKREKEM</sequence>
<dbReference type="STRING" id="136037.A0A067RNC7"/>
<dbReference type="InterPro" id="IPR041899">
    <property type="entry name" value="MAGE_WH2"/>
</dbReference>
<dbReference type="EMBL" id="KK852401">
    <property type="protein sequence ID" value="KDR24548.1"/>
    <property type="molecule type" value="Genomic_DNA"/>
</dbReference>
<dbReference type="InterPro" id="IPR041898">
    <property type="entry name" value="MAGE_WH1"/>
</dbReference>
<dbReference type="InterPro" id="IPR002190">
    <property type="entry name" value="MHD_dom"/>
</dbReference>
<reference evidence="2 3" key="1">
    <citation type="journal article" date="2014" name="Nat. Commun.">
        <title>Molecular traces of alternative social organization in a termite genome.</title>
        <authorList>
            <person name="Terrapon N."/>
            <person name="Li C."/>
            <person name="Robertson H.M."/>
            <person name="Ji L."/>
            <person name="Meng X."/>
            <person name="Booth W."/>
            <person name="Chen Z."/>
            <person name="Childers C.P."/>
            <person name="Glastad K.M."/>
            <person name="Gokhale K."/>
            <person name="Gowin J."/>
            <person name="Gronenberg W."/>
            <person name="Hermansen R.A."/>
            <person name="Hu H."/>
            <person name="Hunt B.G."/>
            <person name="Huylmans A.K."/>
            <person name="Khalil S.M."/>
            <person name="Mitchell R.D."/>
            <person name="Munoz-Torres M.C."/>
            <person name="Mustard J.A."/>
            <person name="Pan H."/>
            <person name="Reese J.T."/>
            <person name="Scharf M.E."/>
            <person name="Sun F."/>
            <person name="Vogel H."/>
            <person name="Xiao J."/>
            <person name="Yang W."/>
            <person name="Yang Z."/>
            <person name="Yang Z."/>
            <person name="Zhou J."/>
            <person name="Zhu J."/>
            <person name="Brent C.S."/>
            <person name="Elsik C.G."/>
            <person name="Goodisman M.A."/>
            <person name="Liberles D.A."/>
            <person name="Roe R.M."/>
            <person name="Vargo E.L."/>
            <person name="Vilcinskas A."/>
            <person name="Wang J."/>
            <person name="Bornberg-Bauer E."/>
            <person name="Korb J."/>
            <person name="Zhang G."/>
            <person name="Liebig J."/>
        </authorList>
    </citation>
    <scope>NUCLEOTIDE SEQUENCE [LARGE SCALE GENOMIC DNA]</scope>
    <source>
        <tissue evidence="2">Whole organism</tissue>
    </source>
</reference>
<dbReference type="GO" id="GO:0005634">
    <property type="term" value="C:nucleus"/>
    <property type="evidence" value="ECO:0007669"/>
    <property type="project" value="TreeGrafter"/>
</dbReference>
<organism evidence="2 3">
    <name type="scientific">Zootermopsis nevadensis</name>
    <name type="common">Dampwood termite</name>
    <dbReference type="NCBI Taxonomy" id="136037"/>
    <lineage>
        <taxon>Eukaryota</taxon>
        <taxon>Metazoa</taxon>
        <taxon>Ecdysozoa</taxon>
        <taxon>Arthropoda</taxon>
        <taxon>Hexapoda</taxon>
        <taxon>Insecta</taxon>
        <taxon>Pterygota</taxon>
        <taxon>Neoptera</taxon>
        <taxon>Polyneoptera</taxon>
        <taxon>Dictyoptera</taxon>
        <taxon>Blattodea</taxon>
        <taxon>Blattoidea</taxon>
        <taxon>Termitoidae</taxon>
        <taxon>Termopsidae</taxon>
        <taxon>Zootermopsis</taxon>
    </lineage>
</organism>
<dbReference type="PANTHER" id="PTHR11736:SF14">
    <property type="entry name" value="NSE3 HOMOLOG, SMC5-SMC6 COMPLEX COMPONENT"/>
    <property type="match status" value="1"/>
</dbReference>
<proteinExistence type="predicted"/>
<evidence type="ECO:0000313" key="3">
    <source>
        <dbReference type="Proteomes" id="UP000027135"/>
    </source>
</evidence>
<name>A0A067RNC7_ZOONE</name>
<accession>A0A067RNC7</accession>
<dbReference type="eggNOG" id="KOG4562">
    <property type="taxonomic scope" value="Eukaryota"/>
</dbReference>
<dbReference type="AlphaFoldDB" id="A0A067RNC7"/>
<gene>
    <name evidence="2" type="ORF">L798_15031</name>
</gene>
<dbReference type="Gene3D" id="1.10.10.1200">
    <property type="entry name" value="MAGE homology domain, winged helix WH1 motif"/>
    <property type="match status" value="1"/>
</dbReference>
<dbReference type="FunCoup" id="A0A067RNC7">
    <property type="interactions" value="504"/>
</dbReference>
<dbReference type="SMART" id="SM01373">
    <property type="entry name" value="MAGE"/>
    <property type="match status" value="1"/>
</dbReference>
<dbReference type="InParanoid" id="A0A067RNC7"/>
<dbReference type="PROSITE" id="PS50838">
    <property type="entry name" value="MAGE"/>
    <property type="match status" value="1"/>
</dbReference>
<dbReference type="OMA" id="KITYSWG"/>
<protein>
    <submittedName>
        <fullName evidence="2">Melanoma-associated antigen G1</fullName>
    </submittedName>
</protein>
<dbReference type="FunFam" id="1.10.10.1210:FF:000001">
    <property type="entry name" value="melanoma-associated antigen D1"/>
    <property type="match status" value="1"/>
</dbReference>
<dbReference type="PANTHER" id="PTHR11736">
    <property type="entry name" value="MELANOMA-ASSOCIATED ANTIGEN MAGE ANTIGEN"/>
    <property type="match status" value="1"/>
</dbReference>
<dbReference type="Gene3D" id="1.10.10.1210">
    <property type="entry name" value="MAGE homology domain, winged helix WH2 motif"/>
    <property type="match status" value="1"/>
</dbReference>
<evidence type="ECO:0000259" key="1">
    <source>
        <dbReference type="PROSITE" id="PS50838"/>
    </source>
</evidence>